<evidence type="ECO:0000256" key="5">
    <source>
        <dbReference type="SAM" id="SignalP"/>
    </source>
</evidence>
<evidence type="ECO:0000313" key="8">
    <source>
        <dbReference type="Proteomes" id="UP000321820"/>
    </source>
</evidence>
<organism evidence="7 8">
    <name type="scientific">Terriglobus albidus</name>
    <dbReference type="NCBI Taxonomy" id="1592106"/>
    <lineage>
        <taxon>Bacteria</taxon>
        <taxon>Pseudomonadati</taxon>
        <taxon>Acidobacteriota</taxon>
        <taxon>Terriglobia</taxon>
        <taxon>Terriglobales</taxon>
        <taxon>Acidobacteriaceae</taxon>
        <taxon>Terriglobus</taxon>
    </lineage>
</organism>
<dbReference type="Pfam" id="PF22244">
    <property type="entry name" value="GCE_fung"/>
    <property type="match status" value="1"/>
</dbReference>
<accession>A0A5B9EAA2</accession>
<feature type="region of interest" description="Disordered" evidence="4">
    <location>
        <begin position="150"/>
        <end position="173"/>
    </location>
</feature>
<feature type="signal peptide" evidence="5">
    <location>
        <begin position="1"/>
        <end position="22"/>
    </location>
</feature>
<proteinExistence type="predicted"/>
<dbReference type="KEGG" id="talb:FTW19_11650"/>
<protein>
    <submittedName>
        <fullName evidence="7">Acetylxylan esterase</fullName>
    </submittedName>
</protein>
<dbReference type="Gene3D" id="3.40.50.1820">
    <property type="entry name" value="alpha/beta hydrolase"/>
    <property type="match status" value="1"/>
</dbReference>
<dbReference type="SUPFAM" id="SSF53474">
    <property type="entry name" value="alpha/beta-Hydrolases"/>
    <property type="match status" value="1"/>
</dbReference>
<feature type="domain" description="4-O-methyl-glucuronoyl methylesterase-like" evidence="6">
    <location>
        <begin position="226"/>
        <end position="375"/>
    </location>
</feature>
<sequence>MTRSIVLSACLLVCSLPGINGQAPGSTSAEPKPLTFADGTPVKSPADFSRRREELLNLFAQNVYGQISTATIPMRIAEVTTETAFEGLAIRRQLVIEVGSTVRRTWHLLLYLPVRSSGPVPVIVGLNFEGNQTVSRDKGVRLTPIWTPVQTDGPPLAKELSPHRLASPGEATRGSAADQWQLEQILHHGYGLATMYAGDVEPDFIGGIAYGARSLLFGNGQRLPNRNSPGAIAVWAWSMSRIIDILSEDPSIDRSRFVAFGFSRFGKTALWAVAQDQRFAAVLSNESGQAGATLSRRKVGESTDHLMLAFPYWFCPNYQRYLGHIEELPVDGHLLLSLISPRLLYVGSAIDDPFSDPKGEFLSVLAVSPVYELLGRKGLPPQDMPPTGTTIGMYDVRYHVRDGGHDVTAFDWSHYLQFLDERLKASAHGTKP</sequence>
<dbReference type="RefSeq" id="WP_147647784.1">
    <property type="nucleotide sequence ID" value="NZ_CP042806.1"/>
</dbReference>
<evidence type="ECO:0000256" key="1">
    <source>
        <dbReference type="ARBA" id="ARBA00022487"/>
    </source>
</evidence>
<keyword evidence="3" id="KW-0378">Hydrolase</keyword>
<evidence type="ECO:0000256" key="4">
    <source>
        <dbReference type="SAM" id="MobiDB-lite"/>
    </source>
</evidence>
<dbReference type="InterPro" id="IPR029058">
    <property type="entry name" value="AB_hydrolase_fold"/>
</dbReference>
<gene>
    <name evidence="7" type="ORF">FTW19_11650</name>
</gene>
<evidence type="ECO:0000256" key="3">
    <source>
        <dbReference type="ARBA" id="ARBA00022801"/>
    </source>
</evidence>
<evidence type="ECO:0000259" key="6">
    <source>
        <dbReference type="Pfam" id="PF22244"/>
    </source>
</evidence>
<keyword evidence="8" id="KW-1185">Reference proteome</keyword>
<name>A0A5B9EAA2_9BACT</name>
<dbReference type="Proteomes" id="UP000321820">
    <property type="component" value="Chromosome"/>
</dbReference>
<evidence type="ECO:0000256" key="2">
    <source>
        <dbReference type="ARBA" id="ARBA00022729"/>
    </source>
</evidence>
<dbReference type="GO" id="GO:0052689">
    <property type="term" value="F:carboxylic ester hydrolase activity"/>
    <property type="evidence" value="ECO:0007669"/>
    <property type="project" value="UniProtKB-KW"/>
</dbReference>
<keyword evidence="1" id="KW-0719">Serine esterase</keyword>
<dbReference type="InterPro" id="IPR054579">
    <property type="entry name" value="GCE-like_dom"/>
</dbReference>
<dbReference type="AlphaFoldDB" id="A0A5B9EAA2"/>
<dbReference type="EMBL" id="CP042806">
    <property type="protein sequence ID" value="QEE28594.1"/>
    <property type="molecule type" value="Genomic_DNA"/>
</dbReference>
<feature type="region of interest" description="Disordered" evidence="4">
    <location>
        <begin position="24"/>
        <end position="45"/>
    </location>
</feature>
<dbReference type="OrthoDB" id="9809261at2"/>
<evidence type="ECO:0000313" key="7">
    <source>
        <dbReference type="EMBL" id="QEE28594.1"/>
    </source>
</evidence>
<keyword evidence="2 5" id="KW-0732">Signal</keyword>
<reference evidence="7 8" key="1">
    <citation type="submission" date="2019-08" db="EMBL/GenBank/DDBJ databases">
        <title>Complete genome sequence of Terriglobus albidus strain ORNL.</title>
        <authorList>
            <person name="Podar M."/>
        </authorList>
    </citation>
    <scope>NUCLEOTIDE SEQUENCE [LARGE SCALE GENOMIC DNA]</scope>
    <source>
        <strain evidence="7 8">ORNL</strain>
    </source>
</reference>
<feature type="chain" id="PRO_5023053190" evidence="5">
    <location>
        <begin position="23"/>
        <end position="432"/>
    </location>
</feature>